<protein>
    <recommendedName>
        <fullName evidence="3">Integrase catalytic domain-containing protein</fullName>
    </recommendedName>
</protein>
<dbReference type="Proteomes" id="UP000187455">
    <property type="component" value="Unassembled WGS sequence"/>
</dbReference>
<dbReference type="OrthoDB" id="2430298at2759"/>
<evidence type="ECO:0000313" key="2">
    <source>
        <dbReference type="Proteomes" id="UP000187455"/>
    </source>
</evidence>
<proteinExistence type="predicted"/>
<reference evidence="1 2" key="1">
    <citation type="journal article" date="2016" name="Mol. Biol. Evol.">
        <title>Genome-Wide Survey of Gut Fungi (Harpellales) Reveals the First Horizontally Transferred Ubiquitin Gene from a Mosquito Host.</title>
        <authorList>
            <person name="Wang Y."/>
            <person name="White M.M."/>
            <person name="Kvist S."/>
            <person name="Moncalvo J.M."/>
        </authorList>
    </citation>
    <scope>NUCLEOTIDE SEQUENCE [LARGE SCALE GENOMIC DNA]</scope>
    <source>
        <strain evidence="1 2">ALG-7-W6</strain>
    </source>
</reference>
<accession>A0A1R0GS99</accession>
<dbReference type="STRING" id="133383.A0A1R0GS99"/>
<dbReference type="GO" id="GO:0003676">
    <property type="term" value="F:nucleic acid binding"/>
    <property type="evidence" value="ECO:0007669"/>
    <property type="project" value="InterPro"/>
</dbReference>
<feature type="non-terminal residue" evidence="1">
    <location>
        <position position="60"/>
    </location>
</feature>
<name>A0A1R0GS99_9FUNG</name>
<dbReference type="Gene3D" id="3.30.420.10">
    <property type="entry name" value="Ribonuclease H-like superfamily/Ribonuclease H"/>
    <property type="match status" value="1"/>
</dbReference>
<evidence type="ECO:0000313" key="1">
    <source>
        <dbReference type="EMBL" id="OLY79760.1"/>
    </source>
</evidence>
<dbReference type="InterPro" id="IPR036397">
    <property type="entry name" value="RNaseH_sf"/>
</dbReference>
<organism evidence="1 2">
    <name type="scientific">Smittium mucronatum</name>
    <dbReference type="NCBI Taxonomy" id="133383"/>
    <lineage>
        <taxon>Eukaryota</taxon>
        <taxon>Fungi</taxon>
        <taxon>Fungi incertae sedis</taxon>
        <taxon>Zoopagomycota</taxon>
        <taxon>Kickxellomycotina</taxon>
        <taxon>Harpellomycetes</taxon>
        <taxon>Harpellales</taxon>
        <taxon>Legeriomycetaceae</taxon>
        <taxon>Smittium</taxon>
    </lineage>
</organism>
<gene>
    <name evidence="1" type="ORF">AYI68_g6160</name>
</gene>
<sequence length="60" mass="6945">MGNRFIITAIDYLTKWPMEKDVSNVPTEAIIQFIKEDIISNFVAPKKIITDNSRNFISKE</sequence>
<dbReference type="EMBL" id="LSSL01004112">
    <property type="protein sequence ID" value="OLY79760.1"/>
    <property type="molecule type" value="Genomic_DNA"/>
</dbReference>
<comment type="caution">
    <text evidence="1">The sequence shown here is derived from an EMBL/GenBank/DDBJ whole genome shotgun (WGS) entry which is preliminary data.</text>
</comment>
<dbReference type="InterPro" id="IPR012337">
    <property type="entry name" value="RNaseH-like_sf"/>
</dbReference>
<dbReference type="AlphaFoldDB" id="A0A1R0GS99"/>
<dbReference type="SUPFAM" id="SSF53098">
    <property type="entry name" value="Ribonuclease H-like"/>
    <property type="match status" value="1"/>
</dbReference>
<keyword evidence="2" id="KW-1185">Reference proteome</keyword>
<evidence type="ECO:0008006" key="3">
    <source>
        <dbReference type="Google" id="ProtNLM"/>
    </source>
</evidence>